<keyword evidence="2" id="KW-1185">Reference proteome</keyword>
<feature type="non-terminal residue" evidence="1">
    <location>
        <position position="1"/>
    </location>
</feature>
<proteinExistence type="predicted"/>
<protein>
    <recommendedName>
        <fullName evidence="3">DDE-1 domain-containing protein</fullName>
    </recommendedName>
</protein>
<dbReference type="EMBL" id="JABFTP020000144">
    <property type="protein sequence ID" value="KAL3281203.1"/>
    <property type="molecule type" value="Genomic_DNA"/>
</dbReference>
<comment type="caution">
    <text evidence="1">The sequence shown here is derived from an EMBL/GenBank/DDBJ whole genome shotgun (WGS) entry which is preliminary data.</text>
</comment>
<gene>
    <name evidence="1" type="ORF">HHI36_004418</name>
</gene>
<evidence type="ECO:0000313" key="2">
    <source>
        <dbReference type="Proteomes" id="UP001516400"/>
    </source>
</evidence>
<evidence type="ECO:0000313" key="1">
    <source>
        <dbReference type="EMBL" id="KAL3281203.1"/>
    </source>
</evidence>
<name>A0ABD2NR49_9CUCU</name>
<dbReference type="Proteomes" id="UP001516400">
    <property type="component" value="Unassembled WGS sequence"/>
</dbReference>
<sequence>LFKHVVNCEKPSKDCPAILLLDNHESHIQIPIIVNVTDRPLPVCVNEPRLGTLFQGTNTNS</sequence>
<accession>A0ABD2NR49</accession>
<dbReference type="AlphaFoldDB" id="A0ABD2NR49"/>
<reference evidence="1 2" key="1">
    <citation type="journal article" date="2021" name="BMC Biol.">
        <title>Horizontally acquired antibacterial genes associated with adaptive radiation of ladybird beetles.</title>
        <authorList>
            <person name="Li H.S."/>
            <person name="Tang X.F."/>
            <person name="Huang Y.H."/>
            <person name="Xu Z.Y."/>
            <person name="Chen M.L."/>
            <person name="Du X.Y."/>
            <person name="Qiu B.Y."/>
            <person name="Chen P.T."/>
            <person name="Zhang W."/>
            <person name="Slipinski A."/>
            <person name="Escalona H.E."/>
            <person name="Waterhouse R.M."/>
            <person name="Zwick A."/>
            <person name="Pang H."/>
        </authorList>
    </citation>
    <scope>NUCLEOTIDE SEQUENCE [LARGE SCALE GENOMIC DNA]</scope>
    <source>
        <strain evidence="1">SYSU2018</strain>
    </source>
</reference>
<evidence type="ECO:0008006" key="3">
    <source>
        <dbReference type="Google" id="ProtNLM"/>
    </source>
</evidence>
<organism evidence="1 2">
    <name type="scientific">Cryptolaemus montrouzieri</name>
    <dbReference type="NCBI Taxonomy" id="559131"/>
    <lineage>
        <taxon>Eukaryota</taxon>
        <taxon>Metazoa</taxon>
        <taxon>Ecdysozoa</taxon>
        <taxon>Arthropoda</taxon>
        <taxon>Hexapoda</taxon>
        <taxon>Insecta</taxon>
        <taxon>Pterygota</taxon>
        <taxon>Neoptera</taxon>
        <taxon>Endopterygota</taxon>
        <taxon>Coleoptera</taxon>
        <taxon>Polyphaga</taxon>
        <taxon>Cucujiformia</taxon>
        <taxon>Coccinelloidea</taxon>
        <taxon>Coccinellidae</taxon>
        <taxon>Scymninae</taxon>
        <taxon>Scymnini</taxon>
        <taxon>Cryptolaemus</taxon>
    </lineage>
</organism>